<dbReference type="GeneID" id="18931930"/>
<dbReference type="EMBL" id="GL883105">
    <property type="protein sequence ID" value="EGG07171.1"/>
    <property type="molecule type" value="Genomic_DNA"/>
</dbReference>
<keyword evidence="2" id="KW-1185">Reference proteome</keyword>
<dbReference type="GO" id="GO:0035241">
    <property type="term" value="F:protein-arginine omega-N monomethyltransferase activity"/>
    <property type="evidence" value="ECO:0007669"/>
    <property type="project" value="TreeGrafter"/>
</dbReference>
<dbReference type="STRING" id="747676.F4RKJ0"/>
<dbReference type="OrthoDB" id="373498at2759"/>
<protein>
    <recommendedName>
        <fullName evidence="3">DUF431-domain-containing protein</fullName>
    </recommendedName>
</protein>
<dbReference type="InterPro" id="IPR007364">
    <property type="entry name" value="SFM1-like"/>
</dbReference>
<evidence type="ECO:0000313" key="1">
    <source>
        <dbReference type="EMBL" id="EGG07171.1"/>
    </source>
</evidence>
<dbReference type="HOGENOM" id="CLU_080487_0_0_1"/>
<dbReference type="InParanoid" id="F4RKJ0"/>
<dbReference type="PANTHER" id="PTHR35517:SF1">
    <property type="entry name" value="PROTEIN ARGININE N-METHYLTRANSFERASE SFM1"/>
    <property type="match status" value="1"/>
</dbReference>
<dbReference type="KEGG" id="mlr:MELLADRAFT_71802"/>
<gene>
    <name evidence="1" type="ORF">MELLADRAFT_71802</name>
</gene>
<organism evidence="2">
    <name type="scientific">Melampsora larici-populina (strain 98AG31 / pathotype 3-4-7)</name>
    <name type="common">Poplar leaf rust fungus</name>
    <dbReference type="NCBI Taxonomy" id="747676"/>
    <lineage>
        <taxon>Eukaryota</taxon>
        <taxon>Fungi</taxon>
        <taxon>Dikarya</taxon>
        <taxon>Basidiomycota</taxon>
        <taxon>Pucciniomycotina</taxon>
        <taxon>Pucciniomycetes</taxon>
        <taxon>Pucciniales</taxon>
        <taxon>Melampsoraceae</taxon>
        <taxon>Melampsora</taxon>
    </lineage>
</organism>
<evidence type="ECO:0000313" key="2">
    <source>
        <dbReference type="Proteomes" id="UP000001072"/>
    </source>
</evidence>
<dbReference type="CDD" id="cd18090">
    <property type="entry name" value="Arginine_MT_Sfm1"/>
    <property type="match status" value="1"/>
</dbReference>
<dbReference type="AlphaFoldDB" id="F4RKJ0"/>
<accession>F4RKJ0</accession>
<sequence>MGKTYVIEHMEADEQVHEKPLPEWVVLEYHHILQQIGVEGKKISKPAITASPVDLTTTKPIGSSTPSRVIFANLSSAGTDGLIDLLNQRTETPVARSLRAVSSTPTADLAQPDRCICTMLPVLELMSAERISLSEVCLLDPRAETVLEPADAKRFRWFLFGGILGDDPPRDRTAQLRKFGFPSRHLGPIQMTTDTAVAVSKRIVEDGIELENLPWTDRPTLNFGPRESVEMPFRYLADESGSPIMPQGMKELIHKDMDRAFEF</sequence>
<name>F4RKJ0_MELLP</name>
<dbReference type="Pfam" id="PF04252">
    <property type="entry name" value="SFM1-like"/>
    <property type="match status" value="1"/>
</dbReference>
<reference evidence="2" key="1">
    <citation type="journal article" date="2011" name="Proc. Natl. Acad. Sci. U.S.A.">
        <title>Obligate biotrophy features unraveled by the genomic analysis of rust fungi.</title>
        <authorList>
            <person name="Duplessis S."/>
            <person name="Cuomo C.A."/>
            <person name="Lin Y.-C."/>
            <person name="Aerts A."/>
            <person name="Tisserant E."/>
            <person name="Veneault-Fourrey C."/>
            <person name="Joly D.L."/>
            <person name="Hacquard S."/>
            <person name="Amselem J."/>
            <person name="Cantarel B.L."/>
            <person name="Chiu R."/>
            <person name="Coutinho P.M."/>
            <person name="Feau N."/>
            <person name="Field M."/>
            <person name="Frey P."/>
            <person name="Gelhaye E."/>
            <person name="Goldberg J."/>
            <person name="Grabherr M.G."/>
            <person name="Kodira C.D."/>
            <person name="Kohler A."/>
            <person name="Kuees U."/>
            <person name="Lindquist E.A."/>
            <person name="Lucas S.M."/>
            <person name="Mago R."/>
            <person name="Mauceli E."/>
            <person name="Morin E."/>
            <person name="Murat C."/>
            <person name="Pangilinan J.L."/>
            <person name="Park R."/>
            <person name="Pearson M."/>
            <person name="Quesneville H."/>
            <person name="Rouhier N."/>
            <person name="Sakthikumar S."/>
            <person name="Salamov A.A."/>
            <person name="Schmutz J."/>
            <person name="Selles B."/>
            <person name="Shapiro H."/>
            <person name="Tanguay P."/>
            <person name="Tuskan G.A."/>
            <person name="Henrissat B."/>
            <person name="Van de Peer Y."/>
            <person name="Rouze P."/>
            <person name="Ellis J.G."/>
            <person name="Dodds P.N."/>
            <person name="Schein J.E."/>
            <person name="Zhong S."/>
            <person name="Hamelin R.C."/>
            <person name="Grigoriev I.V."/>
            <person name="Szabo L.J."/>
            <person name="Martin F."/>
        </authorList>
    </citation>
    <scope>NUCLEOTIDE SEQUENCE [LARGE SCALE GENOMIC DNA]</scope>
    <source>
        <strain evidence="2">98AG31 / pathotype 3-4-7</strain>
    </source>
</reference>
<dbReference type="VEuPathDB" id="FungiDB:MELLADRAFT_71802"/>
<dbReference type="PANTHER" id="PTHR35517">
    <property type="entry name" value="PROTEIN ARGININE N-METHYLTRANSFERASE SFM1"/>
    <property type="match status" value="1"/>
</dbReference>
<dbReference type="eggNOG" id="ENOG502RXXJ">
    <property type="taxonomic scope" value="Eukaryota"/>
</dbReference>
<dbReference type="Proteomes" id="UP000001072">
    <property type="component" value="Unassembled WGS sequence"/>
</dbReference>
<dbReference type="RefSeq" id="XP_007409613.1">
    <property type="nucleotide sequence ID" value="XM_007409551.1"/>
</dbReference>
<evidence type="ECO:0008006" key="3">
    <source>
        <dbReference type="Google" id="ProtNLM"/>
    </source>
</evidence>
<proteinExistence type="predicted"/>